<dbReference type="AlphaFoldDB" id="A0A9Q1E9R3"/>
<keyword evidence="2" id="KW-0677">Repeat</keyword>
<evidence type="ECO:0000313" key="5">
    <source>
        <dbReference type="EMBL" id="KAJ8334827.1"/>
    </source>
</evidence>
<dbReference type="SUPFAM" id="SSF47473">
    <property type="entry name" value="EF-hand"/>
    <property type="match status" value="1"/>
</dbReference>
<comment type="caution">
    <text evidence="5">The sequence shown here is derived from an EMBL/GenBank/DDBJ whole genome shotgun (WGS) entry which is preliminary data.</text>
</comment>
<sequence length="99" mass="11186">MISMEEGLPDGYMFIWIGDVSPDLFIEMDKNKDSNVEPSEFSDYILRQVNEGKGRLAPGFDAHKIIDNMFSNQDRNGDGKITAEEFKLKADESAAHDEL</sequence>
<gene>
    <name evidence="5" type="ORF">SKAU_G00404660</name>
</gene>
<dbReference type="Pfam" id="PF00036">
    <property type="entry name" value="EF-hand_1"/>
    <property type="match status" value="1"/>
</dbReference>
<dbReference type="GO" id="GO:0005509">
    <property type="term" value="F:calcium ion binding"/>
    <property type="evidence" value="ECO:0007669"/>
    <property type="project" value="InterPro"/>
</dbReference>
<name>A0A9Q1E9R3_SYNKA</name>
<dbReference type="PANTHER" id="PTHR46046">
    <property type="entry name" value="PEPTIDYLPROLYL ISOMERASE"/>
    <property type="match status" value="1"/>
</dbReference>
<dbReference type="GO" id="GO:0005783">
    <property type="term" value="C:endoplasmic reticulum"/>
    <property type="evidence" value="ECO:0007669"/>
    <property type="project" value="TreeGrafter"/>
</dbReference>
<dbReference type="InterPro" id="IPR011992">
    <property type="entry name" value="EF-hand-dom_pair"/>
</dbReference>
<dbReference type="OrthoDB" id="1902587at2759"/>
<dbReference type="InterPro" id="IPR051989">
    <property type="entry name" value="FKBP-like_isomerase"/>
</dbReference>
<protein>
    <recommendedName>
        <fullName evidence="4">EF-hand domain-containing protein</fullName>
    </recommendedName>
</protein>
<dbReference type="Proteomes" id="UP001152622">
    <property type="component" value="Chromosome 21"/>
</dbReference>
<keyword evidence="3" id="KW-0106">Calcium</keyword>
<keyword evidence="1" id="KW-0479">Metal-binding</keyword>
<dbReference type="PANTHER" id="PTHR46046:SF2">
    <property type="entry name" value="PEPTIDYL-PROLYL CIS-TRANS ISOMERASE FKBP9"/>
    <property type="match status" value="1"/>
</dbReference>
<dbReference type="EMBL" id="JAINUF010000021">
    <property type="protein sequence ID" value="KAJ8334827.1"/>
    <property type="molecule type" value="Genomic_DNA"/>
</dbReference>
<feature type="domain" description="EF-hand" evidence="4">
    <location>
        <begin position="61"/>
        <end position="96"/>
    </location>
</feature>
<reference evidence="5" key="1">
    <citation type="journal article" date="2023" name="Science">
        <title>Genome structures resolve the early diversification of teleost fishes.</title>
        <authorList>
            <person name="Parey E."/>
            <person name="Louis A."/>
            <person name="Montfort J."/>
            <person name="Bouchez O."/>
            <person name="Roques C."/>
            <person name="Iampietro C."/>
            <person name="Lluch J."/>
            <person name="Castinel A."/>
            <person name="Donnadieu C."/>
            <person name="Desvignes T."/>
            <person name="Floi Bucao C."/>
            <person name="Jouanno E."/>
            <person name="Wen M."/>
            <person name="Mejri S."/>
            <person name="Dirks R."/>
            <person name="Jansen H."/>
            <person name="Henkel C."/>
            <person name="Chen W.J."/>
            <person name="Zahm M."/>
            <person name="Cabau C."/>
            <person name="Klopp C."/>
            <person name="Thompson A.W."/>
            <person name="Robinson-Rechavi M."/>
            <person name="Braasch I."/>
            <person name="Lecointre G."/>
            <person name="Bobe J."/>
            <person name="Postlethwait J.H."/>
            <person name="Berthelot C."/>
            <person name="Roest Crollius H."/>
            <person name="Guiguen Y."/>
        </authorList>
    </citation>
    <scope>NUCLEOTIDE SEQUENCE</scope>
    <source>
        <strain evidence="5">WJC10195</strain>
    </source>
</reference>
<evidence type="ECO:0000256" key="3">
    <source>
        <dbReference type="ARBA" id="ARBA00022837"/>
    </source>
</evidence>
<organism evidence="5 6">
    <name type="scientific">Synaphobranchus kaupii</name>
    <name type="common">Kaup's arrowtooth eel</name>
    <dbReference type="NCBI Taxonomy" id="118154"/>
    <lineage>
        <taxon>Eukaryota</taxon>
        <taxon>Metazoa</taxon>
        <taxon>Chordata</taxon>
        <taxon>Craniata</taxon>
        <taxon>Vertebrata</taxon>
        <taxon>Euteleostomi</taxon>
        <taxon>Actinopterygii</taxon>
        <taxon>Neopterygii</taxon>
        <taxon>Teleostei</taxon>
        <taxon>Anguilliformes</taxon>
        <taxon>Synaphobranchidae</taxon>
        <taxon>Synaphobranchus</taxon>
    </lineage>
</organism>
<accession>A0A9Q1E9R3</accession>
<dbReference type="PROSITE" id="PS00018">
    <property type="entry name" value="EF_HAND_1"/>
    <property type="match status" value="1"/>
</dbReference>
<evidence type="ECO:0000256" key="2">
    <source>
        <dbReference type="ARBA" id="ARBA00022737"/>
    </source>
</evidence>
<evidence type="ECO:0000259" key="4">
    <source>
        <dbReference type="PROSITE" id="PS50222"/>
    </source>
</evidence>
<proteinExistence type="predicted"/>
<keyword evidence="6" id="KW-1185">Reference proteome</keyword>
<dbReference type="Gene3D" id="1.10.238.10">
    <property type="entry name" value="EF-hand"/>
    <property type="match status" value="1"/>
</dbReference>
<dbReference type="PROSITE" id="PS50222">
    <property type="entry name" value="EF_HAND_2"/>
    <property type="match status" value="1"/>
</dbReference>
<dbReference type="InterPro" id="IPR018247">
    <property type="entry name" value="EF_Hand_1_Ca_BS"/>
</dbReference>
<evidence type="ECO:0000313" key="6">
    <source>
        <dbReference type="Proteomes" id="UP001152622"/>
    </source>
</evidence>
<evidence type="ECO:0000256" key="1">
    <source>
        <dbReference type="ARBA" id="ARBA00022723"/>
    </source>
</evidence>
<dbReference type="InterPro" id="IPR002048">
    <property type="entry name" value="EF_hand_dom"/>
</dbReference>